<comment type="caution">
    <text evidence="4">The sequence shown here is derived from an EMBL/GenBank/DDBJ whole genome shotgun (WGS) entry which is preliminary data.</text>
</comment>
<dbReference type="PANTHER" id="PTHR30461">
    <property type="entry name" value="DNA-INVERTASE FROM LAMBDOID PROPHAGE"/>
    <property type="match status" value="1"/>
</dbReference>
<keyword evidence="1" id="KW-0175">Coiled coil</keyword>
<proteinExistence type="predicted"/>
<dbReference type="RefSeq" id="WP_063700875.1">
    <property type="nucleotide sequence ID" value="NZ_LUUB01000059.1"/>
</dbReference>
<dbReference type="InterPro" id="IPR006119">
    <property type="entry name" value="Resolv_N"/>
</dbReference>
<protein>
    <submittedName>
        <fullName evidence="4">Resolvase</fullName>
    </submittedName>
</protein>
<dbReference type="EMBL" id="LUUB01000059">
    <property type="protein sequence ID" value="OAF08717.1"/>
    <property type="molecule type" value="Genomic_DNA"/>
</dbReference>
<organism evidence="4 5">
    <name type="scientific">Bradyrhizobium centrolobii</name>
    <dbReference type="NCBI Taxonomy" id="1505087"/>
    <lineage>
        <taxon>Bacteria</taxon>
        <taxon>Pseudomonadati</taxon>
        <taxon>Pseudomonadota</taxon>
        <taxon>Alphaproteobacteria</taxon>
        <taxon>Hyphomicrobiales</taxon>
        <taxon>Nitrobacteraceae</taxon>
        <taxon>Bradyrhizobium</taxon>
    </lineage>
</organism>
<dbReference type="Pfam" id="PF07508">
    <property type="entry name" value="Recombinase"/>
    <property type="match status" value="1"/>
</dbReference>
<dbReference type="STRING" id="1505087.AYJ54_13785"/>
<reference evidence="4 5" key="1">
    <citation type="submission" date="2016-03" db="EMBL/GenBank/DDBJ databases">
        <title>Draft Genome Sequence of the Strain BR 10245 (Bradyrhizobium sp.) isolated from nodules of Centrolobium paraense.</title>
        <authorList>
            <person name="Simoes-Araujo J.L.Sr."/>
            <person name="Barauna A.C."/>
            <person name="Silva K."/>
            <person name="Zilli J.E."/>
        </authorList>
    </citation>
    <scope>NUCLEOTIDE SEQUENCE [LARGE SCALE GENOMIC DNA]</scope>
    <source>
        <strain evidence="4 5">BR 10245</strain>
    </source>
</reference>
<evidence type="ECO:0000313" key="5">
    <source>
        <dbReference type="Proteomes" id="UP000076959"/>
    </source>
</evidence>
<dbReference type="Pfam" id="PF00239">
    <property type="entry name" value="Resolvase"/>
    <property type="match status" value="1"/>
</dbReference>
<dbReference type="Proteomes" id="UP000076959">
    <property type="component" value="Unassembled WGS sequence"/>
</dbReference>
<dbReference type="SUPFAM" id="SSF53041">
    <property type="entry name" value="Resolvase-like"/>
    <property type="match status" value="1"/>
</dbReference>
<dbReference type="InterPro" id="IPR011109">
    <property type="entry name" value="DNA_bind_recombinase_dom"/>
</dbReference>
<dbReference type="PROSITE" id="PS51737">
    <property type="entry name" value="RECOMBINASE_DNA_BIND"/>
    <property type="match status" value="1"/>
</dbReference>
<dbReference type="InterPro" id="IPR050639">
    <property type="entry name" value="SSR_resolvase"/>
</dbReference>
<dbReference type="Gene3D" id="3.90.1750.20">
    <property type="entry name" value="Putative Large Serine Recombinase, Chain B, Domain 2"/>
    <property type="match status" value="1"/>
</dbReference>
<dbReference type="PANTHER" id="PTHR30461:SF23">
    <property type="entry name" value="DNA RECOMBINASE-RELATED"/>
    <property type="match status" value="1"/>
</dbReference>
<sequence length="742" mass="83445">MNELSKITAEHLRRCAIVYVRQSSTTQVEHNRESTARQYELAERAARLGWRRDQVKVIDEDLGISGSGLSERTGFARMTAEVGLGQVGIVLGLEVSRLARNNADWYRLLDLCGLTHTLIGDGDGIYHPGLFNDRLVLGLKGTMSEAELHVLRARLFGGIRNKAARGELHRGLPVGLVRGDADGEVLLHPDESVQAAIHAVFDRFAEFGSARRVWLWFRSQGLRFPLHSNSLVDLRWVAPTYTKIHQVLTNPFYAGVYVYGRTQQTCYLDAGGRIRKRIRQRDREQWPVFIRDHHAGYIDWNTFEANQKRLAQNIRPRPHQSGGAVREGAALLQGLAVCGHCGRRLAVHYSGRFSAPGYHCAGKNIVNGRGEYCLNIGGVQIDAAVAEAFLAALAPAGLEASLQAIEQFDADHETTLAQFRRDVERARYNAQRAERRYRAVDPENRLVARGLEAEWESALLELKTAESELSDREHARPRSLTHEERDAILALGKDLKRIWFAPTTSDRDRKELLRTLLDDVTLRVERDKYNAHLTLRWRGGLFSEVNVPLPHSHPSPIRTADDTIDLLRRLAAHYPDTKIAGILNRQGRTTATGLSFTANRVSSLRTHWEIPCFQPRQQVQDGECMTIEKAARALGIAPSTLHRCLNDGFIAGEQITPGAPWRIRINDELRSRFVESAPEGYVKMFKAMNLLGVSRQTILRRVKRGELKAVHVYRGRAKGIRIQVPAVAPDLFDPLKKTEGVV</sequence>
<feature type="domain" description="Resolvase/invertase-type recombinase catalytic" evidence="2">
    <location>
        <begin position="15"/>
        <end position="166"/>
    </location>
</feature>
<feature type="coiled-coil region" evidence="1">
    <location>
        <begin position="416"/>
        <end position="468"/>
    </location>
</feature>
<dbReference type="GO" id="GO:0003677">
    <property type="term" value="F:DNA binding"/>
    <property type="evidence" value="ECO:0007669"/>
    <property type="project" value="InterPro"/>
</dbReference>
<dbReference type="CDD" id="cd00338">
    <property type="entry name" value="Ser_Recombinase"/>
    <property type="match status" value="1"/>
</dbReference>
<evidence type="ECO:0000259" key="2">
    <source>
        <dbReference type="PROSITE" id="PS51736"/>
    </source>
</evidence>
<dbReference type="SMART" id="SM00857">
    <property type="entry name" value="Resolvase"/>
    <property type="match status" value="1"/>
</dbReference>
<dbReference type="PROSITE" id="PS51736">
    <property type="entry name" value="RECOMBINASES_3"/>
    <property type="match status" value="1"/>
</dbReference>
<dbReference type="InterPro" id="IPR038109">
    <property type="entry name" value="DNA_bind_recomb_sf"/>
</dbReference>
<accession>A0A176YR58</accession>
<dbReference type="GO" id="GO:0000150">
    <property type="term" value="F:DNA strand exchange activity"/>
    <property type="evidence" value="ECO:0007669"/>
    <property type="project" value="InterPro"/>
</dbReference>
<name>A0A176YR58_9BRAD</name>
<evidence type="ECO:0000313" key="4">
    <source>
        <dbReference type="EMBL" id="OAF08717.1"/>
    </source>
</evidence>
<dbReference type="AlphaFoldDB" id="A0A176YR58"/>
<dbReference type="Pfam" id="PF13408">
    <property type="entry name" value="Zn_ribbon_recom"/>
    <property type="match status" value="1"/>
</dbReference>
<dbReference type="Gene3D" id="3.40.50.1390">
    <property type="entry name" value="Resolvase, N-terminal catalytic domain"/>
    <property type="match status" value="1"/>
</dbReference>
<gene>
    <name evidence="4" type="ORF">AYJ54_13785</name>
</gene>
<evidence type="ECO:0000259" key="3">
    <source>
        <dbReference type="PROSITE" id="PS51737"/>
    </source>
</evidence>
<feature type="domain" description="Recombinase" evidence="3">
    <location>
        <begin position="173"/>
        <end position="316"/>
    </location>
</feature>
<dbReference type="InterPro" id="IPR025827">
    <property type="entry name" value="Zn_ribbon_recom_dom"/>
</dbReference>
<keyword evidence="5" id="KW-1185">Reference proteome</keyword>
<evidence type="ECO:0000256" key="1">
    <source>
        <dbReference type="SAM" id="Coils"/>
    </source>
</evidence>
<dbReference type="InterPro" id="IPR036162">
    <property type="entry name" value="Resolvase-like_N_sf"/>
</dbReference>